<dbReference type="STRING" id="650164.K5UHA7"/>
<dbReference type="InParanoid" id="K5UHA7"/>
<feature type="chain" id="PRO_5003883906" description="C2H2-type domain-containing protein" evidence="1">
    <location>
        <begin position="21"/>
        <end position="265"/>
    </location>
</feature>
<dbReference type="EMBL" id="JH930682">
    <property type="protein sequence ID" value="EKM48856.1"/>
    <property type="molecule type" value="Genomic_DNA"/>
</dbReference>
<evidence type="ECO:0008006" key="4">
    <source>
        <dbReference type="Google" id="ProtNLM"/>
    </source>
</evidence>
<name>K5UHA7_PHACS</name>
<keyword evidence="1" id="KW-0732">Signal</keyword>
<proteinExistence type="predicted"/>
<evidence type="ECO:0000256" key="1">
    <source>
        <dbReference type="SAM" id="SignalP"/>
    </source>
</evidence>
<gene>
    <name evidence="2" type="ORF">PHACADRAFT_202308</name>
</gene>
<feature type="signal peptide" evidence="1">
    <location>
        <begin position="1"/>
        <end position="20"/>
    </location>
</feature>
<sequence>MSKHAISLFILLLTISFSEAKKARFDTKAQEKAAYNEDGFLVDIVVQEIKPTVQAIDPTNACKDVDHFFAPAEKHLGRQGEPSKKHNKCLQCKEWIISDITNLQRHIETKHLKNNFESKLRGDINERKASLETIKLEQKTLDTHLQDMPKEERVIHYSELVFKWIAMEWLAETDQPIGALEHPAFHCMIQVAAQATNSVKIPNQKAACKEILERFYEQMAGLKARFACDTVTGEISLTCDAWQASNLDAYFAVTGHFIEKQSDAS</sequence>
<dbReference type="GeneID" id="18911842"/>
<evidence type="ECO:0000313" key="2">
    <source>
        <dbReference type="EMBL" id="EKM48856.1"/>
    </source>
</evidence>
<organism evidence="2 3">
    <name type="scientific">Phanerochaete carnosa (strain HHB-10118-sp)</name>
    <name type="common">White-rot fungus</name>
    <name type="synonym">Peniophora carnosa</name>
    <dbReference type="NCBI Taxonomy" id="650164"/>
    <lineage>
        <taxon>Eukaryota</taxon>
        <taxon>Fungi</taxon>
        <taxon>Dikarya</taxon>
        <taxon>Basidiomycota</taxon>
        <taxon>Agaricomycotina</taxon>
        <taxon>Agaricomycetes</taxon>
        <taxon>Polyporales</taxon>
        <taxon>Phanerochaetaceae</taxon>
        <taxon>Phanerochaete</taxon>
    </lineage>
</organism>
<evidence type="ECO:0000313" key="3">
    <source>
        <dbReference type="Proteomes" id="UP000008370"/>
    </source>
</evidence>
<dbReference type="HOGENOM" id="CLU_1050134_0_0_1"/>
<dbReference type="RefSeq" id="XP_007402591.1">
    <property type="nucleotide sequence ID" value="XM_007402529.1"/>
</dbReference>
<reference evidence="2 3" key="1">
    <citation type="journal article" date="2012" name="BMC Genomics">
        <title>Comparative genomics of the white-rot fungi, Phanerochaete carnosa and P. chrysosporium, to elucidate the genetic basis of the distinct wood types they colonize.</title>
        <authorList>
            <person name="Suzuki H."/>
            <person name="MacDonald J."/>
            <person name="Syed K."/>
            <person name="Salamov A."/>
            <person name="Hori C."/>
            <person name="Aerts A."/>
            <person name="Henrissat B."/>
            <person name="Wiebenga A."/>
            <person name="vanKuyk P.A."/>
            <person name="Barry K."/>
            <person name="Lindquist E."/>
            <person name="LaButti K."/>
            <person name="Lapidus A."/>
            <person name="Lucas S."/>
            <person name="Coutinho P."/>
            <person name="Gong Y."/>
            <person name="Samejima M."/>
            <person name="Mahadevan R."/>
            <person name="Abou-Zaid M."/>
            <person name="de Vries R.P."/>
            <person name="Igarashi K."/>
            <person name="Yadav J.S."/>
            <person name="Grigoriev I.V."/>
            <person name="Master E.R."/>
        </authorList>
    </citation>
    <scope>NUCLEOTIDE SEQUENCE [LARGE SCALE GENOMIC DNA]</scope>
    <source>
        <strain evidence="2 3">HHB-10118-sp</strain>
    </source>
</reference>
<dbReference type="KEGG" id="pco:PHACADRAFT_202308"/>
<protein>
    <recommendedName>
        <fullName evidence="4">C2H2-type domain-containing protein</fullName>
    </recommendedName>
</protein>
<dbReference type="AlphaFoldDB" id="K5UHA7"/>
<accession>K5UHA7</accession>
<keyword evidence="3" id="KW-1185">Reference proteome</keyword>
<dbReference type="OrthoDB" id="2802474at2759"/>
<dbReference type="Proteomes" id="UP000008370">
    <property type="component" value="Unassembled WGS sequence"/>
</dbReference>